<evidence type="ECO:0000256" key="1">
    <source>
        <dbReference type="SAM" id="MobiDB-lite"/>
    </source>
</evidence>
<dbReference type="Proteomes" id="UP000229329">
    <property type="component" value="Unassembled WGS sequence"/>
</dbReference>
<feature type="region of interest" description="Disordered" evidence="1">
    <location>
        <begin position="1"/>
        <end position="24"/>
    </location>
</feature>
<evidence type="ECO:0000313" key="2">
    <source>
        <dbReference type="EMBL" id="PJG85264.1"/>
    </source>
</evidence>
<sequence length="71" mass="8332">MLSRKYNYQKKTLPIPKKKAKGKKITANNNERIKPNEIIDNALRNRNPIIISFHLFLGQKKKLSIDIEKKT</sequence>
<gene>
    <name evidence="2" type="ORF">CVP05_06775</name>
</gene>
<reference evidence="2 3" key="1">
    <citation type="submission" date="2017-11" db="EMBL/GenBank/DDBJ databases">
        <title>Reclassification of Bisgaard taxon 7 as Conservatibacter flavescens gen. nov., sp. nov.</title>
        <authorList>
            <person name="Christensen H."/>
        </authorList>
    </citation>
    <scope>NUCLEOTIDE SEQUENCE [LARGE SCALE GENOMIC DNA]</scope>
    <source>
        <strain evidence="2 3">7_4</strain>
    </source>
</reference>
<comment type="caution">
    <text evidence="2">The sequence shown here is derived from an EMBL/GenBank/DDBJ whole genome shotgun (WGS) entry which is preliminary data.</text>
</comment>
<accession>A0A2M8S2A9</accession>
<dbReference type="EMBL" id="PHHA01000016">
    <property type="protein sequence ID" value="PJG85264.1"/>
    <property type="molecule type" value="Genomic_DNA"/>
</dbReference>
<keyword evidence="3" id="KW-1185">Reference proteome</keyword>
<organism evidence="2 3">
    <name type="scientific">Conservatibacter flavescens</name>
    <dbReference type="NCBI Taxonomy" id="28161"/>
    <lineage>
        <taxon>Bacteria</taxon>
        <taxon>Pseudomonadati</taxon>
        <taxon>Pseudomonadota</taxon>
        <taxon>Gammaproteobacteria</taxon>
        <taxon>Pasteurellales</taxon>
        <taxon>Pasteurellaceae</taxon>
        <taxon>Conservatibacter</taxon>
    </lineage>
</organism>
<evidence type="ECO:0000313" key="3">
    <source>
        <dbReference type="Proteomes" id="UP000229329"/>
    </source>
</evidence>
<proteinExistence type="predicted"/>
<protein>
    <submittedName>
        <fullName evidence="2">Uncharacterized protein</fullName>
    </submittedName>
</protein>
<name>A0A2M8S2A9_9PAST</name>
<dbReference type="AlphaFoldDB" id="A0A2M8S2A9"/>